<evidence type="ECO:0000313" key="2">
    <source>
        <dbReference type="Proteomes" id="UP000001542"/>
    </source>
</evidence>
<evidence type="ECO:0000313" key="1">
    <source>
        <dbReference type="EMBL" id="EAY01831.1"/>
    </source>
</evidence>
<keyword evidence="2" id="KW-1185">Reference proteome</keyword>
<dbReference type="SMR" id="A2EZQ9"/>
<reference evidence="1" key="2">
    <citation type="journal article" date="2007" name="Science">
        <title>Draft genome sequence of the sexually transmitted pathogen Trichomonas vaginalis.</title>
        <authorList>
            <person name="Carlton J.M."/>
            <person name="Hirt R.P."/>
            <person name="Silva J.C."/>
            <person name="Delcher A.L."/>
            <person name="Schatz M."/>
            <person name="Zhao Q."/>
            <person name="Wortman J.R."/>
            <person name="Bidwell S.L."/>
            <person name="Alsmark U.C.M."/>
            <person name="Besteiro S."/>
            <person name="Sicheritz-Ponten T."/>
            <person name="Noel C.J."/>
            <person name="Dacks J.B."/>
            <person name="Foster P.G."/>
            <person name="Simillion C."/>
            <person name="Van de Peer Y."/>
            <person name="Miranda-Saavedra D."/>
            <person name="Barton G.J."/>
            <person name="Westrop G.D."/>
            <person name="Mueller S."/>
            <person name="Dessi D."/>
            <person name="Fiori P.L."/>
            <person name="Ren Q."/>
            <person name="Paulsen I."/>
            <person name="Zhang H."/>
            <person name="Bastida-Corcuera F.D."/>
            <person name="Simoes-Barbosa A."/>
            <person name="Brown M.T."/>
            <person name="Hayes R.D."/>
            <person name="Mukherjee M."/>
            <person name="Okumura C.Y."/>
            <person name="Schneider R."/>
            <person name="Smith A.J."/>
            <person name="Vanacova S."/>
            <person name="Villalvazo M."/>
            <person name="Haas B.J."/>
            <person name="Pertea M."/>
            <person name="Feldblyum T.V."/>
            <person name="Utterback T.R."/>
            <person name="Shu C.L."/>
            <person name="Osoegawa K."/>
            <person name="de Jong P.J."/>
            <person name="Hrdy I."/>
            <person name="Horvathova L."/>
            <person name="Zubacova Z."/>
            <person name="Dolezal P."/>
            <person name="Malik S.B."/>
            <person name="Logsdon J.M. Jr."/>
            <person name="Henze K."/>
            <person name="Gupta A."/>
            <person name="Wang C.C."/>
            <person name="Dunne R.L."/>
            <person name="Upcroft J.A."/>
            <person name="Upcroft P."/>
            <person name="White O."/>
            <person name="Salzberg S.L."/>
            <person name="Tang P."/>
            <person name="Chiu C.-H."/>
            <person name="Lee Y.-S."/>
            <person name="Embley T.M."/>
            <person name="Coombs G.H."/>
            <person name="Mottram J.C."/>
            <person name="Tachezy J."/>
            <person name="Fraser-Liggett C.M."/>
            <person name="Johnson P.J."/>
        </authorList>
    </citation>
    <scope>NUCLEOTIDE SEQUENCE [LARGE SCALE GENOMIC DNA]</scope>
    <source>
        <strain evidence="1">G3</strain>
    </source>
</reference>
<gene>
    <name evidence="1" type="ORF">TVAG_002860</name>
</gene>
<organism evidence="1 2">
    <name type="scientific">Trichomonas vaginalis (strain ATCC PRA-98 / G3)</name>
    <dbReference type="NCBI Taxonomy" id="412133"/>
    <lineage>
        <taxon>Eukaryota</taxon>
        <taxon>Metamonada</taxon>
        <taxon>Parabasalia</taxon>
        <taxon>Trichomonadida</taxon>
        <taxon>Trichomonadidae</taxon>
        <taxon>Trichomonas</taxon>
    </lineage>
</organism>
<dbReference type="AlphaFoldDB" id="A2EZQ9"/>
<dbReference type="VEuPathDB" id="TrichDB:TVAGG3_0816220"/>
<dbReference type="RefSeq" id="XP_001314378.1">
    <property type="nucleotide sequence ID" value="XM_001314359.1"/>
</dbReference>
<dbReference type="Pfam" id="PF13306">
    <property type="entry name" value="LRR_5"/>
    <property type="match status" value="2"/>
</dbReference>
<dbReference type="OrthoDB" id="676979at2759"/>
<accession>A2EZQ9</accession>
<name>A2EZQ9_TRIV3</name>
<proteinExistence type="predicted"/>
<reference evidence="1" key="1">
    <citation type="submission" date="2006-10" db="EMBL/GenBank/DDBJ databases">
        <authorList>
            <person name="Amadeo P."/>
            <person name="Zhao Q."/>
            <person name="Wortman J."/>
            <person name="Fraser-Liggett C."/>
            <person name="Carlton J."/>
        </authorList>
    </citation>
    <scope>NUCLEOTIDE SEQUENCE</scope>
    <source>
        <strain evidence="1">G3</strain>
    </source>
</reference>
<dbReference type="InterPro" id="IPR032675">
    <property type="entry name" value="LRR_dom_sf"/>
</dbReference>
<dbReference type="EMBL" id="DS113555">
    <property type="protein sequence ID" value="EAY01831.1"/>
    <property type="molecule type" value="Genomic_DNA"/>
</dbReference>
<dbReference type="Gene3D" id="3.80.10.10">
    <property type="entry name" value="Ribonuclease Inhibitor"/>
    <property type="match status" value="1"/>
</dbReference>
<dbReference type="VEuPathDB" id="TrichDB:TVAG_002860"/>
<dbReference type="SUPFAM" id="SSF52058">
    <property type="entry name" value="L domain-like"/>
    <property type="match status" value="1"/>
</dbReference>
<dbReference type="InParanoid" id="A2EZQ9"/>
<dbReference type="Proteomes" id="UP000001542">
    <property type="component" value="Unassembled WGS sequence"/>
</dbReference>
<protein>
    <submittedName>
        <fullName evidence="1">Leucine Rich Repeat family protein</fullName>
    </submittedName>
</protein>
<sequence length="365" mass="41833">MFESQKHHHHNHHHYSLHYHHRYTLLLVNAEGNRVKKFNRSFTGTIKITSNIYTIIGTEACSYCLCTKLDLSQSHIEVIEYGAFLWASLTSVIFSPYITTLNDNAFGLCPLTSINIVSTIRFMTGFSFNQCPFLDTLTVDPQNPYFYSENNFIFSKNGSILVRTPINFEEEDIPNKENIQVLGRCLSSGSTYKQFIGWENLSRIDGYTFHASPNLKLVDISMTHITSIPDHAFQTCPILTDIRLPGNLTSLQDHAFTYNIQLRSIFIPIKVSEINNLAFVDLHNLRLTTYYGETSFESPDIISDCPQLKTVRVIFSYPSDKFGNINVVRNAYMLGNTEICPSINHKYCLFNNFNSLFLFTVFISM</sequence>
<dbReference type="KEGG" id="tva:4759660"/>
<dbReference type="InterPro" id="IPR026906">
    <property type="entry name" value="LRR_5"/>
</dbReference>